<evidence type="ECO:0000256" key="1">
    <source>
        <dbReference type="SAM" id="MobiDB-lite"/>
    </source>
</evidence>
<dbReference type="GO" id="GO:0016020">
    <property type="term" value="C:membrane"/>
    <property type="evidence" value="ECO:0007669"/>
    <property type="project" value="TreeGrafter"/>
</dbReference>
<feature type="compositionally biased region" description="Polar residues" evidence="1">
    <location>
        <begin position="337"/>
        <end position="348"/>
    </location>
</feature>
<dbReference type="Pfam" id="PF01237">
    <property type="entry name" value="Oxysterol_BP"/>
    <property type="match status" value="1"/>
</dbReference>
<dbReference type="Proteomes" id="UP000265515">
    <property type="component" value="Unassembled WGS sequence"/>
</dbReference>
<evidence type="ECO:0000313" key="4">
    <source>
        <dbReference type="Proteomes" id="UP000265515"/>
    </source>
</evidence>
<keyword evidence="2" id="KW-1133">Transmembrane helix</keyword>
<feature type="transmembrane region" description="Helical" evidence="2">
    <location>
        <begin position="283"/>
        <end position="306"/>
    </location>
</feature>
<dbReference type="GO" id="GO:0032934">
    <property type="term" value="F:sterol binding"/>
    <property type="evidence" value="ECO:0007669"/>
    <property type="project" value="TreeGrafter"/>
</dbReference>
<keyword evidence="4" id="KW-1185">Reference proteome</keyword>
<dbReference type="GO" id="GO:0005829">
    <property type="term" value="C:cytosol"/>
    <property type="evidence" value="ECO:0007669"/>
    <property type="project" value="TreeGrafter"/>
</dbReference>
<feature type="compositionally biased region" description="Acidic residues" evidence="1">
    <location>
        <begin position="88"/>
        <end position="100"/>
    </location>
</feature>
<dbReference type="Gramene" id="GBG62950">
    <property type="protein sequence ID" value="GBG62950"/>
    <property type="gene ID" value="CBR_g34321"/>
</dbReference>
<dbReference type="STRING" id="69332.A0A388JYR5"/>
<feature type="compositionally biased region" description="Acidic residues" evidence="1">
    <location>
        <begin position="370"/>
        <end position="380"/>
    </location>
</feature>
<feature type="region of interest" description="Disordered" evidence="1">
    <location>
        <begin position="84"/>
        <end position="105"/>
    </location>
</feature>
<dbReference type="PANTHER" id="PTHR10972:SF96">
    <property type="entry name" value="OXYSTEROL-BINDING PROTEIN-RELATED PROTEIN 1A-RELATED"/>
    <property type="match status" value="1"/>
</dbReference>
<dbReference type="SUPFAM" id="SSF144000">
    <property type="entry name" value="Oxysterol-binding protein-like"/>
    <property type="match status" value="1"/>
</dbReference>
<feature type="region of interest" description="Disordered" evidence="1">
    <location>
        <begin position="149"/>
        <end position="222"/>
    </location>
</feature>
<feature type="region of interest" description="Disordered" evidence="1">
    <location>
        <begin position="318"/>
        <end position="348"/>
    </location>
</feature>
<dbReference type="FunFam" id="3.30.70.3490:FF:000006">
    <property type="entry name" value="Oxysterol-binding protein-related protein 1C"/>
    <property type="match status" value="1"/>
</dbReference>
<comment type="caution">
    <text evidence="3">The sequence shown here is derived from an EMBL/GenBank/DDBJ whole genome shotgun (WGS) entry which is preliminary data.</text>
</comment>
<dbReference type="FunFam" id="2.40.160.120:FF:000012">
    <property type="entry name" value="Oxysterol-binding protein-related protein 2A"/>
    <property type="match status" value="1"/>
</dbReference>
<reference evidence="3 4" key="1">
    <citation type="journal article" date="2018" name="Cell">
        <title>The Chara Genome: Secondary Complexity and Implications for Plant Terrestrialization.</title>
        <authorList>
            <person name="Nishiyama T."/>
            <person name="Sakayama H."/>
            <person name="Vries J.D."/>
            <person name="Buschmann H."/>
            <person name="Saint-Marcoux D."/>
            <person name="Ullrich K.K."/>
            <person name="Haas F.B."/>
            <person name="Vanderstraeten L."/>
            <person name="Becker D."/>
            <person name="Lang D."/>
            <person name="Vosolsobe S."/>
            <person name="Rombauts S."/>
            <person name="Wilhelmsson P.K.I."/>
            <person name="Janitza P."/>
            <person name="Kern R."/>
            <person name="Heyl A."/>
            <person name="Rumpler F."/>
            <person name="Villalobos L.I.A.C."/>
            <person name="Clay J.M."/>
            <person name="Skokan R."/>
            <person name="Toyoda A."/>
            <person name="Suzuki Y."/>
            <person name="Kagoshima H."/>
            <person name="Schijlen E."/>
            <person name="Tajeshwar N."/>
            <person name="Catarino B."/>
            <person name="Hetherington A.J."/>
            <person name="Saltykova A."/>
            <person name="Bonnot C."/>
            <person name="Breuninger H."/>
            <person name="Symeonidi A."/>
            <person name="Radhakrishnan G.V."/>
            <person name="Van Nieuwerburgh F."/>
            <person name="Deforce D."/>
            <person name="Chang C."/>
            <person name="Karol K.G."/>
            <person name="Hedrich R."/>
            <person name="Ulvskov P."/>
            <person name="Glockner G."/>
            <person name="Delwiche C.F."/>
            <person name="Petrasek J."/>
            <person name="Van de Peer Y."/>
            <person name="Friml J."/>
            <person name="Beilby M."/>
            <person name="Dolan L."/>
            <person name="Kohara Y."/>
            <person name="Sugano S."/>
            <person name="Fujiyama A."/>
            <person name="Delaux P.-M."/>
            <person name="Quint M."/>
            <person name="TheiBen G."/>
            <person name="Hagemann M."/>
            <person name="Harholt J."/>
            <person name="Dunand C."/>
            <person name="Zachgo S."/>
            <person name="Langdale J."/>
            <person name="Maumus F."/>
            <person name="Straeten D.V.D."/>
            <person name="Gould S.B."/>
            <person name="Rensing S.A."/>
        </authorList>
    </citation>
    <scope>NUCLEOTIDE SEQUENCE [LARGE SCALE GENOMIC DNA]</scope>
    <source>
        <strain evidence="3 4">S276</strain>
    </source>
</reference>
<dbReference type="Gene3D" id="3.30.70.3490">
    <property type="match status" value="1"/>
</dbReference>
<name>A0A388JYR5_CHABU</name>
<organism evidence="3 4">
    <name type="scientific">Chara braunii</name>
    <name type="common">Braun's stonewort</name>
    <dbReference type="NCBI Taxonomy" id="69332"/>
    <lineage>
        <taxon>Eukaryota</taxon>
        <taxon>Viridiplantae</taxon>
        <taxon>Streptophyta</taxon>
        <taxon>Charophyceae</taxon>
        <taxon>Charales</taxon>
        <taxon>Characeae</taxon>
        <taxon>Chara</taxon>
    </lineage>
</organism>
<sequence length="802" mass="88900">MRFCHSSHKARLCRWLPVGAAKYGITVTPLETGATPDYVWSLWLSIFTGGGKRLIDSVDTSAAAAESDEDHDDMIPRSRWLQRRRYDDDDDEEEEEEEKEEKEVEHGAVTFFSLLNGVQDCCDGGHRKDMGCPPIPCSGYSYGQPKTCGSPASSSSTCKPSPSTLTLRSSRPSSSSTSMDCGTLPSPAQPLSSSSPLPSLSLSSSPSASSSSSSSPSSSLPLSSHSERVVLRSSSSSSSSFLRSICGLPLVIAITWMLMGLAKPRIHSLVVILSPERSTTVPLILVVIAIVVTLMVHVFSAINAVVCQFATGERNFDRRDTSSVLPSSPHPPAPQPGQQADSGCGSSSVEEFFTPIGSKRYSASHKDGMDDTTEAPDENTDGVSSLSREIGRETSETSPLESDYPVVERRKRLPEPKQKEKSVSLWSIIKENVGKDLTRVCLPVYFNEPLSALQRAFEELEYSYLLDRAYKLGKQGDSEGRILNVAAFAVSGYASTEGRTNKPFNPLLGETYEAERPEQGLRFFAEKVSHHPTIVACHCDGRGWKFWGDSNLKSKFWGRSIQVDPVGILTLAFDDGEVFTWSKVTSSIYNIIIGKLYIDHYGTMRIQGNRDLSCKLKFKEQSIIDRNPHQVKGLVTNSKGEKLATLFGKWDENMYYVKGDLDAAGREQAPDPKLLWKRNPPAEHPTRYGLTSFAITLNELSPELKELLPPTDSRLRPDQRCLEEGLYDEANAEKLRLELKQRQARKLQETGWKPRWFVKEPGSPTFRYKGGYWEARHAHSFQECPQIFAPDPPSPEHGEEHN</sequence>
<dbReference type="InterPro" id="IPR000648">
    <property type="entry name" value="Oxysterol-bd"/>
</dbReference>
<gene>
    <name evidence="3" type="ORF">CBR_g34321</name>
</gene>
<dbReference type="PANTHER" id="PTHR10972">
    <property type="entry name" value="OXYSTEROL-BINDING PROTEIN-RELATED"/>
    <property type="match status" value="1"/>
</dbReference>
<accession>A0A388JYR5</accession>
<evidence type="ECO:0000256" key="2">
    <source>
        <dbReference type="SAM" id="Phobius"/>
    </source>
</evidence>
<keyword evidence="2" id="KW-0812">Transmembrane</keyword>
<feature type="region of interest" description="Disordered" evidence="1">
    <location>
        <begin position="360"/>
        <end position="416"/>
    </location>
</feature>
<proteinExistence type="predicted"/>
<feature type="transmembrane region" description="Helical" evidence="2">
    <location>
        <begin position="241"/>
        <end position="262"/>
    </location>
</feature>
<evidence type="ECO:0000313" key="3">
    <source>
        <dbReference type="EMBL" id="GBG62950.1"/>
    </source>
</evidence>
<dbReference type="AlphaFoldDB" id="A0A388JYR5"/>
<dbReference type="Gene3D" id="2.40.160.120">
    <property type="match status" value="1"/>
</dbReference>
<dbReference type="OrthoDB" id="14833at2759"/>
<dbReference type="EMBL" id="BFEA01000033">
    <property type="protein sequence ID" value="GBG62950.1"/>
    <property type="molecule type" value="Genomic_DNA"/>
</dbReference>
<protein>
    <recommendedName>
        <fullName evidence="5">Oxysterol-binding protein</fullName>
    </recommendedName>
</protein>
<dbReference type="InterPro" id="IPR037239">
    <property type="entry name" value="OSBP_sf"/>
</dbReference>
<evidence type="ECO:0008006" key="5">
    <source>
        <dbReference type="Google" id="ProtNLM"/>
    </source>
</evidence>
<keyword evidence="2" id="KW-0472">Membrane</keyword>